<sequence>MHKSLCLKTKECATTSMNKYSVFYISVVILIYVFISAEAERGIMCPVNSSACNEHCKKAGRKAGYCAGMWSTRCTCVQRGPSINSDMVMPWG</sequence>
<keyword evidence="9" id="KW-1185">Reference proteome</keyword>
<dbReference type="InterPro" id="IPR036574">
    <property type="entry name" value="Scorpion_toxin-like_sf"/>
</dbReference>
<dbReference type="EMBL" id="JAFNEN010000032">
    <property type="protein sequence ID" value="KAG8199024.1"/>
    <property type="molecule type" value="Genomic_DNA"/>
</dbReference>
<gene>
    <name evidence="8" type="ORF">JTE90_021039</name>
</gene>
<keyword evidence="6" id="KW-1133">Transmembrane helix</keyword>
<dbReference type="InterPro" id="IPR001542">
    <property type="entry name" value="Defensin_invertebrate/fungal"/>
</dbReference>
<dbReference type="AlphaFoldDB" id="A0AAV6VQX0"/>
<dbReference type="Proteomes" id="UP000827092">
    <property type="component" value="Unassembled WGS sequence"/>
</dbReference>
<keyword evidence="3" id="KW-0929">Antimicrobial</keyword>
<dbReference type="SUPFAM" id="SSF57095">
    <property type="entry name" value="Scorpion toxin-like"/>
    <property type="match status" value="1"/>
</dbReference>
<feature type="transmembrane region" description="Helical" evidence="6">
    <location>
        <begin position="20"/>
        <end position="37"/>
    </location>
</feature>
<evidence type="ECO:0000256" key="6">
    <source>
        <dbReference type="SAM" id="Phobius"/>
    </source>
</evidence>
<keyword evidence="5" id="KW-1015">Disulfide bond</keyword>
<keyword evidence="2" id="KW-0964">Secreted</keyword>
<keyword evidence="4" id="KW-0044">Antibiotic</keyword>
<protein>
    <recommendedName>
        <fullName evidence="7">Invertebrate defensins family profile domain-containing protein</fullName>
    </recommendedName>
</protein>
<feature type="domain" description="Invertebrate defensins family profile" evidence="7">
    <location>
        <begin position="42"/>
        <end position="78"/>
    </location>
</feature>
<organism evidence="8 9">
    <name type="scientific">Oedothorax gibbosus</name>
    <dbReference type="NCBI Taxonomy" id="931172"/>
    <lineage>
        <taxon>Eukaryota</taxon>
        <taxon>Metazoa</taxon>
        <taxon>Ecdysozoa</taxon>
        <taxon>Arthropoda</taxon>
        <taxon>Chelicerata</taxon>
        <taxon>Arachnida</taxon>
        <taxon>Araneae</taxon>
        <taxon>Araneomorphae</taxon>
        <taxon>Entelegynae</taxon>
        <taxon>Araneoidea</taxon>
        <taxon>Linyphiidae</taxon>
        <taxon>Erigoninae</taxon>
        <taxon>Oedothorax</taxon>
    </lineage>
</organism>
<evidence type="ECO:0000256" key="3">
    <source>
        <dbReference type="ARBA" id="ARBA00022529"/>
    </source>
</evidence>
<keyword evidence="6" id="KW-0472">Membrane</keyword>
<dbReference type="GO" id="GO:0005576">
    <property type="term" value="C:extracellular region"/>
    <property type="evidence" value="ECO:0007669"/>
    <property type="project" value="UniProtKB-SubCell"/>
</dbReference>
<evidence type="ECO:0000259" key="7">
    <source>
        <dbReference type="PROSITE" id="PS51378"/>
    </source>
</evidence>
<evidence type="ECO:0000313" key="9">
    <source>
        <dbReference type="Proteomes" id="UP000827092"/>
    </source>
</evidence>
<evidence type="ECO:0000256" key="5">
    <source>
        <dbReference type="ARBA" id="ARBA00023157"/>
    </source>
</evidence>
<accession>A0AAV6VQX0</accession>
<reference evidence="8 9" key="1">
    <citation type="journal article" date="2022" name="Nat. Ecol. Evol.">
        <title>A masculinizing supergene underlies an exaggerated male reproductive morph in a spider.</title>
        <authorList>
            <person name="Hendrickx F."/>
            <person name="De Corte Z."/>
            <person name="Sonet G."/>
            <person name="Van Belleghem S.M."/>
            <person name="Kostlbacher S."/>
            <person name="Vangestel C."/>
        </authorList>
    </citation>
    <scope>NUCLEOTIDE SEQUENCE [LARGE SCALE GENOMIC DNA]</scope>
    <source>
        <strain evidence="8">W744_W776</strain>
    </source>
</reference>
<dbReference type="Pfam" id="PF01097">
    <property type="entry name" value="Defensin_2"/>
    <property type="match status" value="1"/>
</dbReference>
<name>A0AAV6VQX0_9ARAC</name>
<comment type="subcellular location">
    <subcellularLocation>
        <location evidence="1">Secreted</location>
    </subcellularLocation>
</comment>
<evidence type="ECO:0000256" key="2">
    <source>
        <dbReference type="ARBA" id="ARBA00022525"/>
    </source>
</evidence>
<dbReference type="Gene3D" id="3.30.30.10">
    <property type="entry name" value="Knottin, scorpion toxin-like"/>
    <property type="match status" value="1"/>
</dbReference>
<evidence type="ECO:0000313" key="8">
    <source>
        <dbReference type="EMBL" id="KAG8199024.1"/>
    </source>
</evidence>
<dbReference type="PROSITE" id="PS51378">
    <property type="entry name" value="INVERT_DEFENSINS"/>
    <property type="match status" value="1"/>
</dbReference>
<comment type="caution">
    <text evidence="8">The sequence shown here is derived from an EMBL/GenBank/DDBJ whole genome shotgun (WGS) entry which is preliminary data.</text>
</comment>
<proteinExistence type="predicted"/>
<evidence type="ECO:0000256" key="1">
    <source>
        <dbReference type="ARBA" id="ARBA00004613"/>
    </source>
</evidence>
<evidence type="ECO:0000256" key="4">
    <source>
        <dbReference type="ARBA" id="ARBA00023022"/>
    </source>
</evidence>
<dbReference type="GO" id="GO:0042742">
    <property type="term" value="P:defense response to bacterium"/>
    <property type="evidence" value="ECO:0007669"/>
    <property type="project" value="UniProtKB-KW"/>
</dbReference>
<keyword evidence="6" id="KW-0812">Transmembrane</keyword>